<dbReference type="KEGG" id="bgp:BGL_1c28400"/>
<evidence type="ECO:0000256" key="2">
    <source>
        <dbReference type="ARBA" id="ARBA00022679"/>
    </source>
</evidence>
<protein>
    <submittedName>
        <fullName evidence="3">Glycosyl transferase, family 9</fullName>
    </submittedName>
</protein>
<dbReference type="GO" id="GO:0008713">
    <property type="term" value="F:ADP-heptose-lipopolysaccharide heptosyltransferase activity"/>
    <property type="evidence" value="ECO:0007669"/>
    <property type="project" value="TreeGrafter"/>
</dbReference>
<dbReference type="CDD" id="cd03789">
    <property type="entry name" value="GT9_LPS_heptosyltransferase"/>
    <property type="match status" value="1"/>
</dbReference>
<evidence type="ECO:0000313" key="3">
    <source>
        <dbReference type="EMBL" id="AJK47318.1"/>
    </source>
</evidence>
<dbReference type="Proteomes" id="UP000031838">
    <property type="component" value="Chromosome 1"/>
</dbReference>
<dbReference type="InterPro" id="IPR051199">
    <property type="entry name" value="LPS_LOS_Heptosyltrfase"/>
</dbReference>
<reference evidence="4" key="1">
    <citation type="submission" date="2011-03" db="EMBL/GenBank/DDBJ databases">
        <authorList>
            <person name="Voget S."/>
            <person name="Streit W.R."/>
            <person name="Jaeger K.E."/>
            <person name="Daniel R."/>
        </authorList>
    </citation>
    <scope>NUCLEOTIDE SEQUENCE [LARGE SCALE GENOMIC DNA]</scope>
    <source>
        <strain evidence="4">PG1</strain>
    </source>
</reference>
<dbReference type="GO" id="GO:0009244">
    <property type="term" value="P:lipopolysaccharide core region biosynthetic process"/>
    <property type="evidence" value="ECO:0007669"/>
    <property type="project" value="TreeGrafter"/>
</dbReference>
<proteinExistence type="predicted"/>
<keyword evidence="2 3" id="KW-0808">Transferase</keyword>
<dbReference type="PANTHER" id="PTHR30160">
    <property type="entry name" value="TETRAACYLDISACCHARIDE 4'-KINASE-RELATED"/>
    <property type="match status" value="1"/>
</dbReference>
<dbReference type="AlphaFoldDB" id="A0A0B6RVA8"/>
<dbReference type="PANTHER" id="PTHR30160:SF1">
    <property type="entry name" value="LIPOPOLYSACCHARIDE 1,2-N-ACETYLGLUCOSAMINETRANSFERASE-RELATED"/>
    <property type="match status" value="1"/>
</dbReference>
<dbReference type="Gene3D" id="3.40.50.2000">
    <property type="entry name" value="Glycogen Phosphorylase B"/>
    <property type="match status" value="2"/>
</dbReference>
<dbReference type="Pfam" id="PF01075">
    <property type="entry name" value="Glyco_transf_9"/>
    <property type="match status" value="1"/>
</dbReference>
<dbReference type="EMBL" id="CP002580">
    <property type="protein sequence ID" value="AJK47318.1"/>
    <property type="molecule type" value="Genomic_DNA"/>
</dbReference>
<evidence type="ECO:0000313" key="4">
    <source>
        <dbReference type="Proteomes" id="UP000031838"/>
    </source>
</evidence>
<reference evidence="3 4" key="2">
    <citation type="journal article" date="2016" name="Appl. Microbiol. Biotechnol.">
        <title>Mutations improving production and secretion of extracellular lipase by Burkholderia glumae PG1.</title>
        <authorList>
            <person name="Knapp A."/>
            <person name="Voget S."/>
            <person name="Gao R."/>
            <person name="Zaburannyi N."/>
            <person name="Krysciak D."/>
            <person name="Breuer M."/>
            <person name="Hauer B."/>
            <person name="Streit W.R."/>
            <person name="Muller R."/>
            <person name="Daniel R."/>
            <person name="Jaeger K.E."/>
        </authorList>
    </citation>
    <scope>NUCLEOTIDE SEQUENCE [LARGE SCALE GENOMIC DNA]</scope>
    <source>
        <strain evidence="3 4">PG1</strain>
    </source>
</reference>
<organism evidence="3 4">
    <name type="scientific">Burkholderia plantarii</name>
    <dbReference type="NCBI Taxonomy" id="41899"/>
    <lineage>
        <taxon>Bacteria</taxon>
        <taxon>Pseudomonadati</taxon>
        <taxon>Pseudomonadota</taxon>
        <taxon>Betaproteobacteria</taxon>
        <taxon>Burkholderiales</taxon>
        <taxon>Burkholderiaceae</taxon>
        <taxon>Burkholderia</taxon>
    </lineage>
</organism>
<gene>
    <name evidence="3" type="ORF">BGL_1c28400</name>
</gene>
<keyword evidence="4" id="KW-1185">Reference proteome</keyword>
<keyword evidence="1" id="KW-0328">Glycosyltransferase</keyword>
<dbReference type="GO" id="GO:0005829">
    <property type="term" value="C:cytosol"/>
    <property type="evidence" value="ECO:0007669"/>
    <property type="project" value="TreeGrafter"/>
</dbReference>
<sequence>MSPHNRTTAVAALFPDHPPRSILVVATRRIGDVLLTTPIVRSLKARWPDTPIDMLVFRGTEGVLEGNPDVRNVLVVAQRAKLGERLRDAARLWRRYDLACAALSSDRPRYYTWFAGRRRVGLVDPERVGLWPRLLLNRIALNDHQREHTVASTLALAPQIGIEPVPEVVAPRLGDDPAQRARFDALLATSPAVAARRPLVVLHPYPMFAYKQWRRDGWVELIDWLRGLGYAVALSGGPAGNERDYAERVVSDAGGDVLNLVGRLSFGESAELARRAKLFIGTDTGATHVAAATGTPVIALFGPSDPVRWGPWPQRWQGSGSPWPLVGSARRGNIYLLQGEGSCVPCRQEGCERNVASYSDCLMQMSTARVATIAAEMLGLPAEAARTAPSTVIDTTGLVRPRA</sequence>
<accession>A0A0B6RVA8</accession>
<evidence type="ECO:0000256" key="1">
    <source>
        <dbReference type="ARBA" id="ARBA00022676"/>
    </source>
</evidence>
<name>A0A0B6RVA8_BURPL</name>
<dbReference type="SUPFAM" id="SSF53756">
    <property type="entry name" value="UDP-Glycosyltransferase/glycogen phosphorylase"/>
    <property type="match status" value="1"/>
</dbReference>
<dbReference type="HOGENOM" id="CLU_038371_3_3_4"/>
<dbReference type="InterPro" id="IPR002201">
    <property type="entry name" value="Glyco_trans_9"/>
</dbReference>